<dbReference type="OrthoDB" id="5827301at2759"/>
<evidence type="ECO:0000313" key="1">
    <source>
        <dbReference type="EMBL" id="VDM83129.1"/>
    </source>
</evidence>
<reference evidence="1 2" key="1">
    <citation type="submission" date="2018-11" db="EMBL/GenBank/DDBJ databases">
        <authorList>
            <consortium name="Pathogen Informatics"/>
        </authorList>
    </citation>
    <scope>NUCLEOTIDE SEQUENCE [LARGE SCALE GENOMIC DNA]</scope>
</reference>
<evidence type="ECO:0000313" key="2">
    <source>
        <dbReference type="Proteomes" id="UP000270094"/>
    </source>
</evidence>
<gene>
    <name evidence="1" type="ORF">SVUK_LOCUS18127</name>
</gene>
<organism evidence="1 2">
    <name type="scientific">Strongylus vulgaris</name>
    <name type="common">Blood worm</name>
    <dbReference type="NCBI Taxonomy" id="40348"/>
    <lineage>
        <taxon>Eukaryota</taxon>
        <taxon>Metazoa</taxon>
        <taxon>Ecdysozoa</taxon>
        <taxon>Nematoda</taxon>
        <taxon>Chromadorea</taxon>
        <taxon>Rhabditida</taxon>
        <taxon>Rhabditina</taxon>
        <taxon>Rhabditomorpha</taxon>
        <taxon>Strongyloidea</taxon>
        <taxon>Strongylidae</taxon>
        <taxon>Strongylus</taxon>
    </lineage>
</organism>
<proteinExistence type="predicted"/>
<name>A0A3P7JT68_STRVU</name>
<dbReference type="AlphaFoldDB" id="A0A3P7JT68"/>
<dbReference type="EMBL" id="UYYB01121264">
    <property type="protein sequence ID" value="VDM83129.1"/>
    <property type="molecule type" value="Genomic_DNA"/>
</dbReference>
<accession>A0A3P7JT68</accession>
<protein>
    <submittedName>
        <fullName evidence="1">Uncharacterized protein</fullName>
    </submittedName>
</protein>
<dbReference type="Proteomes" id="UP000270094">
    <property type="component" value="Unassembled WGS sequence"/>
</dbReference>
<sequence length="117" mass="13867">MKEKMECEDCREYNTPEGEEPLLTFKNVLCPHLRYDCDQNTLRFSIWRGILEVLQIFQDARTNVKQLWDDFILHGLTDINEINEMLLAQPSSVMYLRISYIAGGKRLRSLSQKTYYI</sequence>
<keyword evidence="2" id="KW-1185">Reference proteome</keyword>